<evidence type="ECO:0000256" key="1">
    <source>
        <dbReference type="SAM" id="SignalP"/>
    </source>
</evidence>
<dbReference type="EMBL" id="PGVD01000074">
    <property type="protein sequence ID" value="PLR90059.1"/>
    <property type="molecule type" value="Genomic_DNA"/>
</dbReference>
<proteinExistence type="predicted"/>
<dbReference type="InterPro" id="IPR025056">
    <property type="entry name" value="DUF3993"/>
</dbReference>
<dbReference type="Pfam" id="PF13158">
    <property type="entry name" value="DUF3993"/>
    <property type="match status" value="1"/>
</dbReference>
<accession>A0A2N5GJM6</accession>
<dbReference type="RefSeq" id="WP_101578206.1">
    <property type="nucleotide sequence ID" value="NZ_PGVA01000035.1"/>
</dbReference>
<evidence type="ECO:0000313" key="5">
    <source>
        <dbReference type="Proteomes" id="UP000235114"/>
    </source>
</evidence>
<evidence type="ECO:0000313" key="2">
    <source>
        <dbReference type="EMBL" id="PLR81401.1"/>
    </source>
</evidence>
<feature type="signal peptide" evidence="1">
    <location>
        <begin position="1"/>
        <end position="25"/>
    </location>
</feature>
<keyword evidence="1" id="KW-0732">Signal</keyword>
<evidence type="ECO:0000313" key="4">
    <source>
        <dbReference type="Proteomes" id="UP000234951"/>
    </source>
</evidence>
<comment type="caution">
    <text evidence="2">The sequence shown here is derived from an EMBL/GenBank/DDBJ whole genome shotgun (WGS) entry which is preliminary data.</text>
</comment>
<name>A0A2N5GJM6_9BACI</name>
<keyword evidence="5" id="KW-1185">Reference proteome</keyword>
<evidence type="ECO:0000313" key="3">
    <source>
        <dbReference type="EMBL" id="PLR90059.1"/>
    </source>
</evidence>
<organism evidence="2 4">
    <name type="scientific">Bacillus canaveralius</name>
    <dbReference type="NCBI Taxonomy" id="1403243"/>
    <lineage>
        <taxon>Bacteria</taxon>
        <taxon>Bacillati</taxon>
        <taxon>Bacillota</taxon>
        <taxon>Bacilli</taxon>
        <taxon>Bacillales</taxon>
        <taxon>Bacillaceae</taxon>
        <taxon>Bacillus</taxon>
    </lineage>
</organism>
<dbReference type="AlphaFoldDB" id="A0A2N5GJM6"/>
<gene>
    <name evidence="2" type="ORF">CU635_15055</name>
    <name evidence="3" type="ORF">CVD25_20470</name>
</gene>
<feature type="chain" id="PRO_5014950439" evidence="1">
    <location>
        <begin position="26"/>
        <end position="234"/>
    </location>
</feature>
<reference evidence="2 4" key="1">
    <citation type="submission" date="2017-11" db="EMBL/GenBank/DDBJ databases">
        <title>Comparitive Functional Genomics of Dry Heat Resistant strains isolated from the Viking Spacecraft.</title>
        <authorList>
            <person name="Seuylemezian A."/>
            <person name="Cooper K."/>
            <person name="Vaishampayan P."/>
        </authorList>
    </citation>
    <scope>NUCLEOTIDE SEQUENCE [LARGE SCALE GENOMIC DNA]</scope>
    <source>
        <strain evidence="2 4">M4.6</strain>
    </source>
</reference>
<dbReference type="Proteomes" id="UP000235114">
    <property type="component" value="Unassembled WGS sequence"/>
</dbReference>
<protein>
    <submittedName>
        <fullName evidence="2">DUF3993 domain-containing protein</fullName>
    </submittedName>
</protein>
<dbReference type="Proteomes" id="UP000234951">
    <property type="component" value="Unassembled WGS sequence"/>
</dbReference>
<dbReference type="OrthoDB" id="2680601at2"/>
<reference evidence="3 5" key="2">
    <citation type="submission" date="2017-12" db="EMBL/GenBank/DDBJ databases">
        <title>Comparative Functional Genomics of Dry Heat Resistant strains isolated from the Viking Spacecraft.</title>
        <authorList>
            <person name="Seuylemezian A."/>
            <person name="Cooper K."/>
            <person name="Vaishampayan P."/>
        </authorList>
    </citation>
    <scope>NUCLEOTIDE SEQUENCE [LARGE SCALE GENOMIC DNA]</scope>
    <source>
        <strain evidence="3 5">ATCC 29669</strain>
    </source>
</reference>
<dbReference type="EMBL" id="PGVA01000035">
    <property type="protein sequence ID" value="PLR81401.1"/>
    <property type="molecule type" value="Genomic_DNA"/>
</dbReference>
<sequence>MSRHLLKFLPAIMILLLITPLSAQAVNDLTSREDVFRFLEESLQAQVSLTEKTRTMEEIDEILDRYFTSEYKSVFLKENIVKEGGKYVTYGSDSAPYYIPFFDFSEVTEVEFFEDEIFVYEYFPEKHEGPVGYESHYEGLLLEKENNNWKVSEYLYSVDPAEMIGAARKKVQTDSEAHDNFVFKEPFFANLEPASYSFYLSIASFSAFLQNVAAMSNHHQEEPSQTFLTSGERQ</sequence>